<keyword evidence="4" id="KW-1003">Cell membrane</keyword>
<evidence type="ECO:0000256" key="6">
    <source>
        <dbReference type="ARBA" id="ARBA00022989"/>
    </source>
</evidence>
<keyword evidence="6 8" id="KW-1133">Transmembrane helix</keyword>
<gene>
    <name evidence="9" type="ORF">GCM10009668_19830</name>
</gene>
<evidence type="ECO:0000256" key="3">
    <source>
        <dbReference type="ARBA" id="ARBA00022448"/>
    </source>
</evidence>
<evidence type="ECO:0000256" key="8">
    <source>
        <dbReference type="SAM" id="Phobius"/>
    </source>
</evidence>
<dbReference type="PANTHER" id="PTHR34979">
    <property type="entry name" value="INNER MEMBRANE PROTEIN YGAZ"/>
    <property type="match status" value="1"/>
</dbReference>
<evidence type="ECO:0000256" key="4">
    <source>
        <dbReference type="ARBA" id="ARBA00022475"/>
    </source>
</evidence>
<keyword evidence="5 8" id="KW-0812">Transmembrane</keyword>
<keyword evidence="3" id="KW-0813">Transport</keyword>
<feature type="transmembrane region" description="Helical" evidence="8">
    <location>
        <begin position="125"/>
        <end position="145"/>
    </location>
</feature>
<dbReference type="PANTHER" id="PTHR34979:SF1">
    <property type="entry name" value="INNER MEMBRANE PROTEIN YGAZ"/>
    <property type="match status" value="1"/>
</dbReference>
<dbReference type="InterPro" id="IPR011606">
    <property type="entry name" value="Brnchd-chn_aa_trnsp_permease"/>
</dbReference>
<dbReference type="Proteomes" id="UP001501581">
    <property type="component" value="Unassembled WGS sequence"/>
</dbReference>
<evidence type="ECO:0000313" key="9">
    <source>
        <dbReference type="EMBL" id="GAA1101565.1"/>
    </source>
</evidence>
<evidence type="ECO:0000256" key="1">
    <source>
        <dbReference type="ARBA" id="ARBA00004651"/>
    </source>
</evidence>
<feature type="transmembrane region" description="Helical" evidence="8">
    <location>
        <begin position="16"/>
        <end position="39"/>
    </location>
</feature>
<dbReference type="RefSeq" id="WP_343993888.1">
    <property type="nucleotide sequence ID" value="NZ_BAAALG010000008.1"/>
</dbReference>
<reference evidence="10" key="1">
    <citation type="journal article" date="2019" name="Int. J. Syst. Evol. Microbiol.">
        <title>The Global Catalogue of Microorganisms (GCM) 10K type strain sequencing project: providing services to taxonomists for standard genome sequencing and annotation.</title>
        <authorList>
            <consortium name="The Broad Institute Genomics Platform"/>
            <consortium name="The Broad Institute Genome Sequencing Center for Infectious Disease"/>
            <person name="Wu L."/>
            <person name="Ma J."/>
        </authorList>
    </citation>
    <scope>NUCLEOTIDE SEQUENCE [LARGE SCALE GENOMIC DNA]</scope>
    <source>
        <strain evidence="10">JCM 13008</strain>
    </source>
</reference>
<organism evidence="9 10">
    <name type="scientific">Nocardioides dubius</name>
    <dbReference type="NCBI Taxonomy" id="317019"/>
    <lineage>
        <taxon>Bacteria</taxon>
        <taxon>Bacillati</taxon>
        <taxon>Actinomycetota</taxon>
        <taxon>Actinomycetes</taxon>
        <taxon>Propionibacteriales</taxon>
        <taxon>Nocardioidaceae</taxon>
        <taxon>Nocardioides</taxon>
    </lineage>
</organism>
<evidence type="ECO:0000256" key="7">
    <source>
        <dbReference type="ARBA" id="ARBA00023136"/>
    </source>
</evidence>
<feature type="transmembrane region" description="Helical" evidence="8">
    <location>
        <begin position="186"/>
        <end position="215"/>
    </location>
</feature>
<feature type="transmembrane region" description="Helical" evidence="8">
    <location>
        <begin position="59"/>
        <end position="80"/>
    </location>
</feature>
<comment type="similarity">
    <text evidence="2">Belongs to the AzlC family.</text>
</comment>
<evidence type="ECO:0000313" key="10">
    <source>
        <dbReference type="Proteomes" id="UP001501581"/>
    </source>
</evidence>
<keyword evidence="10" id="KW-1185">Reference proteome</keyword>
<feature type="transmembrane region" description="Helical" evidence="8">
    <location>
        <begin position="157"/>
        <end position="174"/>
    </location>
</feature>
<accession>A0ABP4EF13</accession>
<name>A0ABP4EF13_9ACTN</name>
<dbReference type="EMBL" id="BAAALG010000008">
    <property type="protein sequence ID" value="GAA1101565.1"/>
    <property type="molecule type" value="Genomic_DNA"/>
</dbReference>
<dbReference type="Pfam" id="PF03591">
    <property type="entry name" value="AzlC"/>
    <property type="match status" value="1"/>
</dbReference>
<proteinExistence type="inferred from homology"/>
<comment type="subcellular location">
    <subcellularLocation>
        <location evidence="1">Cell membrane</location>
        <topology evidence="1">Multi-pass membrane protein</topology>
    </subcellularLocation>
</comment>
<comment type="caution">
    <text evidence="9">The sequence shown here is derived from an EMBL/GenBank/DDBJ whole genome shotgun (WGS) entry which is preliminary data.</text>
</comment>
<protein>
    <submittedName>
        <fullName evidence="9">AzlC family ABC transporter permease</fullName>
    </submittedName>
</protein>
<evidence type="ECO:0000256" key="2">
    <source>
        <dbReference type="ARBA" id="ARBA00010735"/>
    </source>
</evidence>
<keyword evidence="7 8" id="KW-0472">Membrane</keyword>
<evidence type="ECO:0000256" key="5">
    <source>
        <dbReference type="ARBA" id="ARBA00022692"/>
    </source>
</evidence>
<sequence length="233" mass="23999">MRRLLDLLGPATLRDLLLVNVAVGLVGVSYGAITVGAGFEIWVPTLMSIVVFGGASQFLFTGLIAAGASPIAAVAAGALVNARHLPFGFALADTVSKRPWLGGYLMIDEVVAFALAQRDPARRRLVFFTCGAMLWTFWNVGALLGGLLGQAIPDTDAWGLDAAFPAVLLALVMPAMRQARIRNASLLGAVIALALTPFVPAGLAVLCALAALLVVRPHRAADAGTDAGTGGTA</sequence>